<dbReference type="eggNOG" id="KOG2562">
    <property type="taxonomic scope" value="Eukaryota"/>
</dbReference>
<dbReference type="InterPro" id="IPR002048">
    <property type="entry name" value="EF_hand_dom"/>
</dbReference>
<dbReference type="Gene3D" id="1.10.238.230">
    <property type="match status" value="1"/>
</dbReference>
<dbReference type="InterPro" id="IPR011992">
    <property type="entry name" value="EF-hand-dom_pair"/>
</dbReference>
<dbReference type="Pfam" id="PF21161">
    <property type="entry name" value="P2R3B_EF-hand"/>
    <property type="match status" value="1"/>
</dbReference>
<evidence type="ECO:0000256" key="2">
    <source>
        <dbReference type="ARBA" id="ARBA00022837"/>
    </source>
</evidence>
<dbReference type="InterPro" id="IPR041534">
    <property type="entry name" value="EF-hand_13"/>
</dbReference>
<evidence type="ECO:0000313" key="5">
    <source>
        <dbReference type="EnsemblMetazoa" id="Aqu2.1.41001_001"/>
    </source>
</evidence>
<protein>
    <recommendedName>
        <fullName evidence="4">EF-hand domain-containing protein</fullName>
    </recommendedName>
</protein>
<keyword evidence="1" id="KW-0479">Metal-binding</keyword>
<dbReference type="Gene3D" id="1.10.238.10">
    <property type="entry name" value="EF-hand"/>
    <property type="match status" value="1"/>
</dbReference>
<accession>A0A1X7VKU4</accession>
<reference evidence="6" key="1">
    <citation type="journal article" date="2010" name="Nature">
        <title>The Amphimedon queenslandica genome and the evolution of animal complexity.</title>
        <authorList>
            <person name="Srivastava M."/>
            <person name="Simakov O."/>
            <person name="Chapman J."/>
            <person name="Fahey B."/>
            <person name="Gauthier M.E."/>
            <person name="Mitros T."/>
            <person name="Richards G.S."/>
            <person name="Conaco C."/>
            <person name="Dacre M."/>
            <person name="Hellsten U."/>
            <person name="Larroux C."/>
            <person name="Putnam N.H."/>
            <person name="Stanke M."/>
            <person name="Adamska M."/>
            <person name="Darling A."/>
            <person name="Degnan S.M."/>
            <person name="Oakley T.H."/>
            <person name="Plachetzki D.C."/>
            <person name="Zhai Y."/>
            <person name="Adamski M."/>
            <person name="Calcino A."/>
            <person name="Cummins S.F."/>
            <person name="Goodstein D.M."/>
            <person name="Harris C."/>
            <person name="Jackson D.J."/>
            <person name="Leys S.P."/>
            <person name="Shu S."/>
            <person name="Woodcroft B.J."/>
            <person name="Vervoort M."/>
            <person name="Kosik K.S."/>
            <person name="Manning G."/>
            <person name="Degnan B.M."/>
            <person name="Rokhsar D.S."/>
        </authorList>
    </citation>
    <scope>NUCLEOTIDE SEQUENCE [LARGE SCALE GENOMIC DNA]</scope>
</reference>
<feature type="region of interest" description="Disordered" evidence="3">
    <location>
        <begin position="55"/>
        <end position="139"/>
    </location>
</feature>
<dbReference type="GO" id="GO:0019888">
    <property type="term" value="F:protein phosphatase regulator activity"/>
    <property type="evidence" value="ECO:0007669"/>
    <property type="project" value="TreeGrafter"/>
</dbReference>
<dbReference type="InterPro" id="IPR048855">
    <property type="entry name" value="P2R3A_B_D_EF-hand"/>
</dbReference>
<evidence type="ECO:0000313" key="6">
    <source>
        <dbReference type="Proteomes" id="UP000007879"/>
    </source>
</evidence>
<organism evidence="5">
    <name type="scientific">Amphimedon queenslandica</name>
    <name type="common">Sponge</name>
    <dbReference type="NCBI Taxonomy" id="400682"/>
    <lineage>
        <taxon>Eukaryota</taxon>
        <taxon>Metazoa</taxon>
        <taxon>Porifera</taxon>
        <taxon>Demospongiae</taxon>
        <taxon>Heteroscleromorpha</taxon>
        <taxon>Haplosclerida</taxon>
        <taxon>Niphatidae</taxon>
        <taxon>Amphimedon</taxon>
    </lineage>
</organism>
<dbReference type="Proteomes" id="UP000007879">
    <property type="component" value="Unassembled WGS sequence"/>
</dbReference>
<dbReference type="InterPro" id="IPR018247">
    <property type="entry name" value="EF_Hand_1_Ca_BS"/>
</dbReference>
<dbReference type="Pfam" id="PF17958">
    <property type="entry name" value="EF-hand_13"/>
    <property type="match status" value="1"/>
</dbReference>
<dbReference type="AlphaFoldDB" id="A0A1X7VKU4"/>
<dbReference type="GO" id="GO:0000159">
    <property type="term" value="C:protein phosphatase type 2A complex"/>
    <property type="evidence" value="ECO:0007669"/>
    <property type="project" value="TreeGrafter"/>
</dbReference>
<evidence type="ECO:0000259" key="4">
    <source>
        <dbReference type="PROSITE" id="PS50222"/>
    </source>
</evidence>
<feature type="compositionally biased region" description="Low complexity" evidence="3">
    <location>
        <begin position="83"/>
        <end position="96"/>
    </location>
</feature>
<dbReference type="PANTHER" id="PTHR14095">
    <property type="entry name" value="PHOSPHATASE 2A REGULATORY SUBUNIT-RELATED"/>
    <property type="match status" value="1"/>
</dbReference>
<dbReference type="FunFam" id="1.10.238.10:FF:000025">
    <property type="entry name" value="serine/threonine-protein phosphatase 2A regulatory subunit B'' subunit alpha"/>
    <property type="match status" value="1"/>
</dbReference>
<dbReference type="STRING" id="400682.A0A1X7VKU4"/>
<dbReference type="SUPFAM" id="SSF47473">
    <property type="entry name" value="EF-hand"/>
    <property type="match status" value="2"/>
</dbReference>
<dbReference type="FunFam" id="1.10.238.230:FF:000001">
    <property type="entry name" value="Serine/threonine-protein phosphatase 2A regulatory subunit B'' subunit beta"/>
    <property type="match status" value="1"/>
</dbReference>
<dbReference type="PROSITE" id="PS50222">
    <property type="entry name" value="EF_HAND_2"/>
    <property type="match status" value="1"/>
</dbReference>
<dbReference type="Pfam" id="PF13499">
    <property type="entry name" value="EF-hand_7"/>
    <property type="match status" value="1"/>
</dbReference>
<dbReference type="KEGG" id="aqu:100641239"/>
<dbReference type="PROSITE" id="PS00018">
    <property type="entry name" value="EF_HAND_1"/>
    <property type="match status" value="1"/>
</dbReference>
<dbReference type="InParanoid" id="A0A1X7VKU4"/>
<evidence type="ECO:0000256" key="3">
    <source>
        <dbReference type="SAM" id="MobiDB-lite"/>
    </source>
</evidence>
<dbReference type="EnsemblMetazoa" id="Aqu2.1.41001_001">
    <property type="protein sequence ID" value="Aqu2.1.41001_001"/>
    <property type="gene ID" value="Aqu2.1.41001"/>
</dbReference>
<evidence type="ECO:0000256" key="1">
    <source>
        <dbReference type="ARBA" id="ARBA00022723"/>
    </source>
</evidence>
<gene>
    <name evidence="5" type="primary">100641239</name>
</gene>
<reference evidence="5" key="2">
    <citation type="submission" date="2017-05" db="UniProtKB">
        <authorList>
            <consortium name="EnsemblMetazoa"/>
        </authorList>
    </citation>
    <scope>IDENTIFICATION</scope>
</reference>
<keyword evidence="2" id="KW-0106">Calcium</keyword>
<proteinExistence type="predicted"/>
<keyword evidence="6" id="KW-1185">Reference proteome</keyword>
<dbReference type="OrthoDB" id="5586at2759"/>
<dbReference type="Gene3D" id="1.10.238.220">
    <property type="match status" value="1"/>
</dbReference>
<sequence length="566" mass="64955">MAVDVISPDARKKVDELFLYWLSEPSTHELLRHEVAKVCGLQQQTASDHPLLINGSSTGGSLQFPRPASPTGRAITPPPPAPLSASLGSPSRGGSPKLYRGGLGINKQTGTATQRHLVGEETTDGGGEMKTNGEASGVPMISITPVPTASPSELIPRFYFPNGKKEEGDEGAIERVMVTVGKIFERYPRQEVPKKDFHLIIKALKLPYYWKVPLFKMIAGKSKKYATLASFKKTWLNITDVCYDDASKFVSILSCNDPDRNYLVPEDFEPLIRDIVDCHPGLEFLRAAPEFHLRYIETVIGRIFYSVDKTWRRRIYAQDLRNSCFLQSLSQLEDEDDINKFTSFFSYEHFYVIYCKFWELDTDHDLLIDRQDLIKHSDHALTSKVVDRLLSGVVTNSSPAGKMSYKDFVWFLISEEDKTSNRSIEYWFRVLDKDGDGFLSLYELEYFYEDILLRLEEMNIESLSVRDTICHVLDMINPKHQRFITLKDLKSSQLTSLFLNTFINLEKYMDYEQRDAISMNQDDEEDGHMPTNWEKYASEQYELLVAEEQFEDGDEEEEPMEENDVY</sequence>
<name>A0A1X7VKU4_AMPQE</name>
<dbReference type="FunFam" id="1.10.238.220:FF:000001">
    <property type="entry name" value="Serine/threonine-protein phosphatase 2A regulatory subunit B'' subunit alpha"/>
    <property type="match status" value="1"/>
</dbReference>
<dbReference type="CDD" id="cd21504">
    <property type="entry name" value="PPP2R3A_B-like"/>
    <property type="match status" value="1"/>
</dbReference>
<dbReference type="GO" id="GO:0005509">
    <property type="term" value="F:calcium ion binding"/>
    <property type="evidence" value="ECO:0007669"/>
    <property type="project" value="InterPro"/>
</dbReference>
<dbReference type="EnsemblMetazoa" id="XM_003383658.3">
    <property type="protein sequence ID" value="XP_003383706.1"/>
    <property type="gene ID" value="LOC100641239"/>
</dbReference>
<dbReference type="PANTHER" id="PTHR14095:SF0">
    <property type="entry name" value="MIP22305P"/>
    <property type="match status" value="1"/>
</dbReference>
<feature type="domain" description="EF-hand" evidence="4">
    <location>
        <begin position="419"/>
        <end position="454"/>
    </location>
</feature>